<keyword evidence="9" id="KW-0732">Signal</keyword>
<evidence type="ECO:0000256" key="1">
    <source>
        <dbReference type="ARBA" id="ARBA00001947"/>
    </source>
</evidence>
<evidence type="ECO:0000256" key="7">
    <source>
        <dbReference type="ARBA" id="ARBA00023049"/>
    </source>
</evidence>
<feature type="chain" id="PRO_5011580356" evidence="9">
    <location>
        <begin position="22"/>
        <end position="936"/>
    </location>
</feature>
<feature type="signal peptide" evidence="9">
    <location>
        <begin position="1"/>
        <end position="21"/>
    </location>
</feature>
<organism evidence="12 13">
    <name type="scientific">Psychroflexus sediminis</name>
    <dbReference type="NCBI Taxonomy" id="470826"/>
    <lineage>
        <taxon>Bacteria</taxon>
        <taxon>Pseudomonadati</taxon>
        <taxon>Bacteroidota</taxon>
        <taxon>Flavobacteriia</taxon>
        <taxon>Flavobacteriales</taxon>
        <taxon>Flavobacteriaceae</taxon>
        <taxon>Psychroflexus</taxon>
    </lineage>
</organism>
<dbReference type="SUPFAM" id="SSF63411">
    <property type="entry name" value="LuxS/MPP-like metallohydrolase"/>
    <property type="match status" value="4"/>
</dbReference>
<evidence type="ECO:0000256" key="3">
    <source>
        <dbReference type="ARBA" id="ARBA00022670"/>
    </source>
</evidence>
<dbReference type="InterPro" id="IPR011249">
    <property type="entry name" value="Metalloenz_LuxS/M16"/>
</dbReference>
<dbReference type="InterPro" id="IPR011765">
    <property type="entry name" value="Pept_M16_N"/>
</dbReference>
<dbReference type="GO" id="GO:0046872">
    <property type="term" value="F:metal ion binding"/>
    <property type="evidence" value="ECO:0007669"/>
    <property type="project" value="UniProtKB-KW"/>
</dbReference>
<dbReference type="PROSITE" id="PS00143">
    <property type="entry name" value="INSULINASE"/>
    <property type="match status" value="1"/>
</dbReference>
<evidence type="ECO:0000256" key="4">
    <source>
        <dbReference type="ARBA" id="ARBA00022723"/>
    </source>
</evidence>
<dbReference type="GO" id="GO:0004222">
    <property type="term" value="F:metalloendopeptidase activity"/>
    <property type="evidence" value="ECO:0007669"/>
    <property type="project" value="InterPro"/>
</dbReference>
<keyword evidence="6" id="KW-0862">Zinc</keyword>
<proteinExistence type="inferred from homology"/>
<dbReference type="PANTHER" id="PTHR43690:SF34">
    <property type="entry name" value="ZINC PROTEASE PQQL-LIKE"/>
    <property type="match status" value="1"/>
</dbReference>
<dbReference type="InterPro" id="IPR050626">
    <property type="entry name" value="Peptidase_M16"/>
</dbReference>
<gene>
    <name evidence="12" type="ORF">SAMN04488027_106100</name>
</gene>
<dbReference type="InterPro" id="IPR001431">
    <property type="entry name" value="Pept_M16_Zn_BS"/>
</dbReference>
<evidence type="ECO:0000256" key="6">
    <source>
        <dbReference type="ARBA" id="ARBA00022833"/>
    </source>
</evidence>
<dbReference type="EMBL" id="FNCW01000006">
    <property type="protein sequence ID" value="SDG74862.1"/>
    <property type="molecule type" value="Genomic_DNA"/>
</dbReference>
<comment type="similarity">
    <text evidence="2 8">Belongs to the peptidase M16 family.</text>
</comment>
<dbReference type="GO" id="GO:0006508">
    <property type="term" value="P:proteolysis"/>
    <property type="evidence" value="ECO:0007669"/>
    <property type="project" value="UniProtKB-KW"/>
</dbReference>
<dbReference type="InterPro" id="IPR007863">
    <property type="entry name" value="Peptidase_M16_C"/>
</dbReference>
<feature type="domain" description="Peptidase M16 N-terminal" evidence="10">
    <location>
        <begin position="50"/>
        <end position="169"/>
    </location>
</feature>
<feature type="domain" description="Peptidase M16 C-terminal" evidence="11">
    <location>
        <begin position="208"/>
        <end position="391"/>
    </location>
</feature>
<keyword evidence="4" id="KW-0479">Metal-binding</keyword>
<keyword evidence="13" id="KW-1185">Reference proteome</keyword>
<dbReference type="STRING" id="470826.SAMN04488027_106100"/>
<keyword evidence="5" id="KW-0378">Hydrolase</keyword>
<keyword evidence="3 12" id="KW-0645">Protease</keyword>
<evidence type="ECO:0000313" key="13">
    <source>
        <dbReference type="Proteomes" id="UP000199296"/>
    </source>
</evidence>
<dbReference type="Proteomes" id="UP000199296">
    <property type="component" value="Unassembled WGS sequence"/>
</dbReference>
<name>A0A1G7WSF7_9FLAO</name>
<dbReference type="Pfam" id="PF00675">
    <property type="entry name" value="Peptidase_M16"/>
    <property type="match status" value="1"/>
</dbReference>
<evidence type="ECO:0000256" key="9">
    <source>
        <dbReference type="SAM" id="SignalP"/>
    </source>
</evidence>
<evidence type="ECO:0000256" key="8">
    <source>
        <dbReference type="RuleBase" id="RU004447"/>
    </source>
</evidence>
<evidence type="ECO:0000256" key="2">
    <source>
        <dbReference type="ARBA" id="ARBA00007261"/>
    </source>
</evidence>
<evidence type="ECO:0000259" key="11">
    <source>
        <dbReference type="Pfam" id="PF05193"/>
    </source>
</evidence>
<comment type="cofactor">
    <cofactor evidence="1">
        <name>Zn(2+)</name>
        <dbReference type="ChEBI" id="CHEBI:29105"/>
    </cofactor>
</comment>
<reference evidence="12 13" key="1">
    <citation type="submission" date="2016-10" db="EMBL/GenBank/DDBJ databases">
        <authorList>
            <person name="de Groot N.N."/>
        </authorList>
    </citation>
    <scope>NUCLEOTIDE SEQUENCE [LARGE SCALE GENOMIC DNA]</scope>
    <source>
        <strain evidence="12 13">DSM 19803</strain>
    </source>
</reference>
<dbReference type="AlphaFoldDB" id="A0A1G7WSF7"/>
<sequence>MNFLKKSLTLLLMTATFVLSAQEVNYSDPIPMDSDVVKGKLENGLTYYIKQNDKPDDKVDLRLVINAGSVLETEKQRGLAHFMEHMCFNGTERFPKNELVDYLQSIGVKFGQHLNAYTSFDETVYFLPIPSDDDEKLKKGFEILEDWAFNATLSPEEIDKERGVVLEEYRLGLGANKRMMANYIDKLMYDSRYAERLPIGKKEVLENFDHAELIQFYEDWYRPDLMSVIAVGDIDVVQIEGMIKEHFSKYKNPKNPKPRTTYGVPNHEETFVAIESDEEAPFSQVEVYYKDYKESEPSKTIGDYKKQLEISLFSTMINNRLDEIRNSNNPPFNYGFSYYGGTWSRDKKAYQSTAMVGEGKQLDALKVLVEENQRVKLHGFTEAELERAKTEMLTRMERQYKERDKTESARYVQQLQSQFLRGSIMTDIEWDFETTKKLLPKIAIGDINAQIDDYIKEDNRVVILTGPEKEGLEKPSKEEVLSIIDVKSQDLTPYEDKAVAESLIRKTLPKGKITGTETNEKTDAHTLTLSNGAKVTYKKTDFKNDQVLFEAISFGGSNLVDDETYKKVQWAMGGLTEAGFSGMDKNDISKFMSGKTASVNPYVGATTEGMRGSATPKDLEYLMQMVQAYFTDLNYDEEAFESYKTKQNAFMSNLTSMPNFYFQEQFFTFLSKDNPRFNGILPDSVAWEQTSYKTAYEIYKQRFENAGDFHFYFVGNIDEEEFKSHVEKYIAALPGSEQSEEAKDLGYRMLAGDHKKVVKKGKDPKSQVTILFYGEADYSPKEALAMNAVGEVLTINLIEELREGESGVYGAGANGSISNIPYGSYNFSISFPCGPENAEKLTESALVELNKIIENGPDAEDLNKFKEAEKLEFKEKLKENRFWLQQFTRAYTYDSSLDEIIEYDTKIEGLTAADIQNVAKKYLSEDKIIGMLMPEE</sequence>
<accession>A0A1G7WSF7</accession>
<evidence type="ECO:0000313" key="12">
    <source>
        <dbReference type="EMBL" id="SDG74862.1"/>
    </source>
</evidence>
<evidence type="ECO:0000256" key="5">
    <source>
        <dbReference type="ARBA" id="ARBA00022801"/>
    </source>
</evidence>
<dbReference type="RefSeq" id="WP_176752699.1">
    <property type="nucleotide sequence ID" value="NZ_FNCW01000006.1"/>
</dbReference>
<dbReference type="Gene3D" id="3.30.830.10">
    <property type="entry name" value="Metalloenzyme, LuxS/M16 peptidase-like"/>
    <property type="match status" value="4"/>
</dbReference>
<dbReference type="PANTHER" id="PTHR43690">
    <property type="entry name" value="NARDILYSIN"/>
    <property type="match status" value="1"/>
</dbReference>
<evidence type="ECO:0000259" key="10">
    <source>
        <dbReference type="Pfam" id="PF00675"/>
    </source>
</evidence>
<protein>
    <submittedName>
        <fullName evidence="12">Zinc protease</fullName>
    </submittedName>
</protein>
<keyword evidence="7" id="KW-0482">Metalloprotease</keyword>
<feature type="domain" description="Peptidase M16 C-terminal" evidence="11">
    <location>
        <begin position="696"/>
        <end position="867"/>
    </location>
</feature>
<dbReference type="Pfam" id="PF05193">
    <property type="entry name" value="Peptidase_M16_C"/>
    <property type="match status" value="2"/>
</dbReference>